<gene>
    <name evidence="2" type="ORF">PQG98_05795</name>
</gene>
<reference evidence="2 3" key="1">
    <citation type="submission" date="2023-01" db="EMBL/GenBank/DDBJ databases">
        <title>Exploring GABA producing Bacteroides strains toward improving mental health.</title>
        <authorList>
            <person name="Yousuf B."/>
            <person name="Bouhlel N.E."/>
            <person name="Mottawea W."/>
            <person name="Hammami R."/>
        </authorList>
    </citation>
    <scope>NUCLEOTIDE SEQUENCE [LARGE SCALE GENOMIC DNA]</scope>
    <source>
        <strain evidence="2 3">UO.H1054</strain>
    </source>
</reference>
<comment type="caution">
    <text evidence="2">The sequence shown here is derived from an EMBL/GenBank/DDBJ whole genome shotgun (WGS) entry which is preliminary data.</text>
</comment>
<name>A0ABT5H6D9_9BACE</name>
<dbReference type="RefSeq" id="WP_420789193.1">
    <property type="nucleotide sequence ID" value="NZ_JAQPYS010000039.1"/>
</dbReference>
<dbReference type="Gene3D" id="2.60.40.3940">
    <property type="match status" value="1"/>
</dbReference>
<evidence type="ECO:0000313" key="3">
    <source>
        <dbReference type="Proteomes" id="UP001215398"/>
    </source>
</evidence>
<feature type="non-terminal residue" evidence="2">
    <location>
        <position position="1"/>
    </location>
</feature>
<dbReference type="Pfam" id="PF21882">
    <property type="entry name" value="Gp53-like_C"/>
    <property type="match status" value="1"/>
</dbReference>
<sequence length="125" mass="13994">VMTAEERNILSTLGTNFAKSDFSNVITKSLSQNGYYKFPDGFLIQWGYFSGGTANNQSINFPLSFKSCFSLAFSSTTDNTNNSIWSVNYAAIYASYFTVYRRYADAGTIANSSQSFRWIAIGTWK</sequence>
<dbReference type="InterPro" id="IPR054075">
    <property type="entry name" value="Gp53-like_C"/>
</dbReference>
<feature type="domain" description="Putative tail fiber protein gp53-like C-terminal" evidence="1">
    <location>
        <begin position="37"/>
        <end position="122"/>
    </location>
</feature>
<dbReference type="Proteomes" id="UP001215398">
    <property type="component" value="Unassembled WGS sequence"/>
</dbReference>
<protein>
    <recommendedName>
        <fullName evidence="1">Putative tail fiber protein gp53-like C-terminal domain-containing protein</fullName>
    </recommendedName>
</protein>
<keyword evidence="3" id="KW-1185">Reference proteome</keyword>
<organism evidence="2 3">
    <name type="scientific">Bacteroides zhangwenhongii</name>
    <dbReference type="NCBI Taxonomy" id="2650157"/>
    <lineage>
        <taxon>Bacteria</taxon>
        <taxon>Pseudomonadati</taxon>
        <taxon>Bacteroidota</taxon>
        <taxon>Bacteroidia</taxon>
        <taxon>Bacteroidales</taxon>
        <taxon>Bacteroidaceae</taxon>
        <taxon>Bacteroides</taxon>
    </lineage>
</organism>
<accession>A0ABT5H6D9</accession>
<proteinExistence type="predicted"/>
<dbReference type="EMBL" id="JAQPYS010000039">
    <property type="protein sequence ID" value="MDC7135860.1"/>
    <property type="molecule type" value="Genomic_DNA"/>
</dbReference>
<evidence type="ECO:0000259" key="1">
    <source>
        <dbReference type="Pfam" id="PF21882"/>
    </source>
</evidence>
<evidence type="ECO:0000313" key="2">
    <source>
        <dbReference type="EMBL" id="MDC7135860.1"/>
    </source>
</evidence>